<dbReference type="InterPro" id="IPR001611">
    <property type="entry name" value="Leu-rich_rpt"/>
</dbReference>
<dbReference type="Pfam" id="PF00481">
    <property type="entry name" value="PP2C"/>
    <property type="match status" value="1"/>
</dbReference>
<dbReference type="InterPro" id="IPR050216">
    <property type="entry name" value="LRR_domain-containing"/>
</dbReference>
<dbReference type="PROSITE" id="PS51450">
    <property type="entry name" value="LRR"/>
    <property type="match status" value="6"/>
</dbReference>
<dbReference type="InterPro" id="IPR036457">
    <property type="entry name" value="PPM-type-like_dom_sf"/>
</dbReference>
<evidence type="ECO:0000259" key="5">
    <source>
        <dbReference type="PROSITE" id="PS51746"/>
    </source>
</evidence>
<dbReference type="SUPFAM" id="SSF52058">
    <property type="entry name" value="L domain-like"/>
    <property type="match status" value="2"/>
</dbReference>
<dbReference type="GO" id="GO:0005737">
    <property type="term" value="C:cytoplasm"/>
    <property type="evidence" value="ECO:0007669"/>
    <property type="project" value="TreeGrafter"/>
</dbReference>
<name>A0A482WNQ9_LAOST</name>
<keyword evidence="1" id="KW-0433">Leucine-rich repeat</keyword>
<dbReference type="InterPro" id="IPR055071">
    <property type="entry name" value="RA_PHLPP-like"/>
</dbReference>
<gene>
    <name evidence="6" type="ORF">LSTR_LSTR009439</name>
</gene>
<dbReference type="SMR" id="A0A482WNQ9"/>
<reference evidence="6 7" key="1">
    <citation type="journal article" date="2017" name="Gigascience">
        <title>Genome sequence of the small brown planthopper, Laodelphax striatellus.</title>
        <authorList>
            <person name="Zhu J."/>
            <person name="Jiang F."/>
            <person name="Wang X."/>
            <person name="Yang P."/>
            <person name="Bao Y."/>
            <person name="Zhao W."/>
            <person name="Wang W."/>
            <person name="Lu H."/>
            <person name="Wang Q."/>
            <person name="Cui N."/>
            <person name="Li J."/>
            <person name="Chen X."/>
            <person name="Luo L."/>
            <person name="Yu J."/>
            <person name="Kang L."/>
            <person name="Cui F."/>
        </authorList>
    </citation>
    <scope>NUCLEOTIDE SEQUENCE [LARGE SCALE GENOMIC DNA]</scope>
    <source>
        <strain evidence="6">Lst14</strain>
    </source>
</reference>
<sequence length="1260" mass="141916">MKADGSRVILGARCGWVRVFNDEDDDAPGTLVYLTHTTIVRDICRDLVLADHLTLWLQYGGGEGRRLESTETPLSLQDEFLRKIGYTDNSRRARLGIDPDLRYIIRFYIGPASSELIERSGSVYILKGHVLPQWKKRTVVLMANKMYIYPGEGVTASLEEVDLEGATVEATRSTKCGRKVLRISASRQLFLGFDFNWERSLWWSWIAQASETEASSQKVDLSGAGLSQLTEAAVRCWPDVEQLSLARNRLAAGGAGGLQLLHRLHALRALNLSDNNWTTLPKDVTALCSLTRLDLSDNQLAALPDHFTNLARLEELRLDRNGLKLRQKIRGAYPRLKTLSLAHNKLGSLPAFLDNDPAMRELTLLDVGEGVKDTDADVGEDLRSINLRANLLKGSIILGNYGNLTHLDVSENSIETLDLSALDKLENVQCSKNQLQELSLNGSSLQSLIAGNNKLKKLVVTPRPSHLNHLDISYNELEVLPEWIAGCQHLRTLFASHNQLSTLPDHLFCNELSCLQTLQLSFNRLSTLPAVIRQIPLQQLFLQSNRITALPEHFFLASVRMRVLNITNNCLTMLPNVVGENHQLERLYLSCNSLSSISILSHFRNIRSLHLAYNSITHLPDSCVSAWSELEELLISGNQIQYLPGNIVKLQHLRVLRIHSNNLRSCPSLSGISALRVLDIAHNQLDRVNLATLVPKKLQFLDISGNSRLHVDPRQFQMYRTQRAMSLVDVSGQNRTSLPSSPPQQDLESCDLDSPWSLGFTETPGHRDREVDELCISQLRLPEFCNNEALIGLFDAENNSELPQMLVKVTPRILLEERTVEETANDYMKYTMLSAHRELKDKGQRCGVCAMLCHITKQKSQHNKHRYVLRIASVGEAKSVLCRSSGVVTLAHTPTQIQTVKSQLGGSSMFPFVVPDPHVAEILLTDNDEFIIMANKRIWEVLSVDEAVSIVRPMSDPVRAAKKLQDVAQSYGCEDNLSIIILRFHVFQTDTDPLIRELRSTIKRATIQKDSSGFYEPQHNGLIDGDCDRSSPSGQSDQASSGRTILCHNERYQQSSGRHYNASEKSDFISPRNYQSVLMHENGTRKISTSKKVPDVYNNGNFADCEETSSDRSGTHLSEEQYRCWEYMLEQNTQLLFDKELDTLSRGFVRRSVPTRPGLWVRAKSNPHISTDLHQQPLLNRQFGSARSFQQHSTAGRVNNTRRGLSGGPNAAYFGSLQRLMPYHLEYDFAVIRERADSNTDSLEHDDRMQKYWDVTTTEL</sequence>
<dbReference type="Gene3D" id="3.60.40.10">
    <property type="entry name" value="PPM-type phosphatase domain"/>
    <property type="match status" value="1"/>
</dbReference>
<dbReference type="Gene3D" id="3.80.10.10">
    <property type="entry name" value="Ribonuclease Inhibitor"/>
    <property type="match status" value="3"/>
</dbReference>
<proteinExistence type="predicted"/>
<dbReference type="EMBL" id="QKKF02029610">
    <property type="protein sequence ID" value="RZF35133.1"/>
    <property type="molecule type" value="Genomic_DNA"/>
</dbReference>
<dbReference type="SUPFAM" id="SSF50729">
    <property type="entry name" value="PH domain-like"/>
    <property type="match status" value="1"/>
</dbReference>
<dbReference type="PANTHER" id="PTHR48051:SF1">
    <property type="entry name" value="RAS SUPPRESSOR PROTEIN 1"/>
    <property type="match status" value="1"/>
</dbReference>
<dbReference type="Gene3D" id="2.30.29.30">
    <property type="entry name" value="Pleckstrin-homology domain (PH domain)/Phosphotyrosine-binding domain (PTB)"/>
    <property type="match status" value="1"/>
</dbReference>
<organism evidence="6 7">
    <name type="scientific">Laodelphax striatellus</name>
    <name type="common">Small brown planthopper</name>
    <name type="synonym">Delphax striatella</name>
    <dbReference type="NCBI Taxonomy" id="195883"/>
    <lineage>
        <taxon>Eukaryota</taxon>
        <taxon>Metazoa</taxon>
        <taxon>Ecdysozoa</taxon>
        <taxon>Arthropoda</taxon>
        <taxon>Hexapoda</taxon>
        <taxon>Insecta</taxon>
        <taxon>Pterygota</taxon>
        <taxon>Neoptera</taxon>
        <taxon>Paraneoptera</taxon>
        <taxon>Hemiptera</taxon>
        <taxon>Auchenorrhyncha</taxon>
        <taxon>Fulgoroidea</taxon>
        <taxon>Delphacidae</taxon>
        <taxon>Criomorphinae</taxon>
        <taxon>Laodelphax</taxon>
    </lineage>
</organism>
<dbReference type="FunCoup" id="A0A482WNQ9">
    <property type="interactions" value="8"/>
</dbReference>
<dbReference type="PANTHER" id="PTHR48051">
    <property type="match status" value="1"/>
</dbReference>
<dbReference type="CDD" id="cd00821">
    <property type="entry name" value="PH"/>
    <property type="match status" value="1"/>
</dbReference>
<dbReference type="SMART" id="SM00332">
    <property type="entry name" value="PP2Cc"/>
    <property type="match status" value="1"/>
</dbReference>
<dbReference type="Pfam" id="PF00560">
    <property type="entry name" value="LRR_1"/>
    <property type="match status" value="1"/>
</dbReference>
<protein>
    <recommendedName>
        <fullName evidence="5">PPM-type phosphatase domain-containing protein</fullName>
    </recommendedName>
</protein>
<dbReference type="CDD" id="cd00143">
    <property type="entry name" value="PP2Cc"/>
    <property type="match status" value="1"/>
</dbReference>
<feature type="domain" description="PPM-type phosphatase" evidence="5">
    <location>
        <begin position="757"/>
        <end position="984"/>
    </location>
</feature>
<dbReference type="Pfam" id="PF13855">
    <property type="entry name" value="LRR_8"/>
    <property type="match status" value="3"/>
</dbReference>
<keyword evidence="3" id="KW-0677">Repeat</keyword>
<accession>A0A482WNQ9</accession>
<dbReference type="InParanoid" id="A0A482WNQ9"/>
<feature type="region of interest" description="Disordered" evidence="4">
    <location>
        <begin position="1009"/>
        <end position="1044"/>
    </location>
</feature>
<dbReference type="SMART" id="SM00364">
    <property type="entry name" value="LRR_BAC"/>
    <property type="match status" value="13"/>
</dbReference>
<dbReference type="InterPro" id="IPR003591">
    <property type="entry name" value="Leu-rich_rpt_typical-subtyp"/>
</dbReference>
<evidence type="ECO:0000256" key="2">
    <source>
        <dbReference type="ARBA" id="ARBA00022723"/>
    </source>
</evidence>
<dbReference type="CDD" id="cd17213">
    <property type="entry name" value="RA_PHLPP"/>
    <property type="match status" value="1"/>
</dbReference>
<keyword evidence="2" id="KW-0479">Metal-binding</keyword>
<keyword evidence="7" id="KW-1185">Reference proteome</keyword>
<dbReference type="Proteomes" id="UP000291343">
    <property type="component" value="Unassembled WGS sequence"/>
</dbReference>
<feature type="compositionally biased region" description="Low complexity" evidence="4">
    <location>
        <begin position="1030"/>
        <end position="1042"/>
    </location>
</feature>
<dbReference type="PROSITE" id="PS51746">
    <property type="entry name" value="PPM_2"/>
    <property type="match status" value="1"/>
</dbReference>
<evidence type="ECO:0000256" key="1">
    <source>
        <dbReference type="ARBA" id="ARBA00022614"/>
    </source>
</evidence>
<dbReference type="AlphaFoldDB" id="A0A482WNQ9"/>
<dbReference type="SUPFAM" id="SSF81606">
    <property type="entry name" value="PP2C-like"/>
    <property type="match status" value="1"/>
</dbReference>
<dbReference type="InterPro" id="IPR032675">
    <property type="entry name" value="LRR_dom_sf"/>
</dbReference>
<evidence type="ECO:0000256" key="3">
    <source>
        <dbReference type="ARBA" id="ARBA00022737"/>
    </source>
</evidence>
<evidence type="ECO:0000256" key="4">
    <source>
        <dbReference type="SAM" id="MobiDB-lite"/>
    </source>
</evidence>
<dbReference type="InterPro" id="IPR001932">
    <property type="entry name" value="PPM-type_phosphatase-like_dom"/>
</dbReference>
<evidence type="ECO:0000313" key="6">
    <source>
        <dbReference type="EMBL" id="RZF35133.1"/>
    </source>
</evidence>
<evidence type="ECO:0000313" key="7">
    <source>
        <dbReference type="Proteomes" id="UP000291343"/>
    </source>
</evidence>
<dbReference type="OrthoDB" id="737510at2759"/>
<dbReference type="SMART" id="SM00369">
    <property type="entry name" value="LRR_TYP"/>
    <property type="match status" value="13"/>
</dbReference>
<dbReference type="STRING" id="195883.A0A482WNQ9"/>
<dbReference type="InterPro" id="IPR011993">
    <property type="entry name" value="PH-like_dom_sf"/>
</dbReference>
<dbReference type="GO" id="GO:0046872">
    <property type="term" value="F:metal ion binding"/>
    <property type="evidence" value="ECO:0007669"/>
    <property type="project" value="UniProtKB-KW"/>
</dbReference>
<comment type="caution">
    <text evidence="6">The sequence shown here is derived from an EMBL/GenBank/DDBJ whole genome shotgun (WGS) entry which is preliminary data.</text>
</comment>
<dbReference type="Pfam" id="PF23010">
    <property type="entry name" value="RA_3"/>
    <property type="match status" value="1"/>
</dbReference>